<gene>
    <name evidence="2" type="ORF">CWS20_27190</name>
</gene>
<protein>
    <recommendedName>
        <fullName evidence="1">DUF4097 domain-containing protein</fullName>
    </recommendedName>
</protein>
<feature type="domain" description="DUF4097" evidence="1">
    <location>
        <begin position="109"/>
        <end position="265"/>
    </location>
</feature>
<dbReference type="Proteomes" id="UP000233343">
    <property type="component" value="Unassembled WGS sequence"/>
</dbReference>
<evidence type="ECO:0000259" key="1">
    <source>
        <dbReference type="Pfam" id="PF13349"/>
    </source>
</evidence>
<dbReference type="InterPro" id="IPR025164">
    <property type="entry name" value="Toastrack_DUF4097"/>
</dbReference>
<comment type="caution">
    <text evidence="2">The sequence shown here is derived from an EMBL/GenBank/DDBJ whole genome shotgun (WGS) entry which is preliminary data.</text>
</comment>
<reference evidence="2 3" key="1">
    <citation type="journal article" date="2010" name="Int. J. Syst. Evol. Microbiol.">
        <title>Bacillus horneckiae sp. nov., isolated from a spacecraft-assembly clean room.</title>
        <authorList>
            <person name="Vaishampayan P."/>
            <person name="Probst A."/>
            <person name="Krishnamurthi S."/>
            <person name="Ghosh S."/>
            <person name="Osman S."/>
            <person name="McDowall A."/>
            <person name="Ruckmani A."/>
            <person name="Mayilraj S."/>
            <person name="Venkateswaran K."/>
        </authorList>
    </citation>
    <scope>NUCLEOTIDE SEQUENCE [LARGE SCALE GENOMIC DNA]</scope>
    <source>
        <strain evidence="3">1PO1SC</strain>
    </source>
</reference>
<organism evidence="2 3">
    <name type="scientific">Cytobacillus horneckiae</name>
    <dbReference type="NCBI Taxonomy" id="549687"/>
    <lineage>
        <taxon>Bacteria</taxon>
        <taxon>Bacillati</taxon>
        <taxon>Bacillota</taxon>
        <taxon>Bacilli</taxon>
        <taxon>Bacillales</taxon>
        <taxon>Bacillaceae</taxon>
        <taxon>Cytobacillus</taxon>
    </lineage>
</organism>
<dbReference type="AlphaFoldDB" id="A0A2N0Z8I7"/>
<dbReference type="EMBL" id="PISD01000093">
    <property type="protein sequence ID" value="PKG25822.1"/>
    <property type="molecule type" value="Genomic_DNA"/>
</dbReference>
<dbReference type="Pfam" id="PF13349">
    <property type="entry name" value="DUF4097"/>
    <property type="match status" value="1"/>
</dbReference>
<evidence type="ECO:0000313" key="2">
    <source>
        <dbReference type="EMBL" id="PKG25822.1"/>
    </source>
</evidence>
<sequence>MIGVIILVIGISVNIVNNGNKVYENDLENVDKLMVDADITNILFVEGDDSLNLKYTSAKYSFWNPKIHIAYNDNQAVIEVKSVPNKWMYLVPGSNRRGDLIVSIPPNLVNQIVLTTKNGNINVKNIRKGKSLSLHSNAGNIYVDSYQGEKLEIKGKVGSINLGSIDAAVDISNQAGNLNSLILTNIKGKNNIKLSNGKVALTLPASIDMSKLGLNIYTKNGKINAVSNRFLQEKIMKNGPGEKMTNNSAAENELNISVSVGSINIK</sequence>
<name>A0A2N0Z8I7_9BACI</name>
<accession>A0A2N0Z8I7</accession>
<evidence type="ECO:0000313" key="3">
    <source>
        <dbReference type="Proteomes" id="UP000233343"/>
    </source>
</evidence>
<keyword evidence="3" id="KW-1185">Reference proteome</keyword>
<proteinExistence type="predicted"/>